<dbReference type="Gene3D" id="3.90.1210.10">
    <property type="entry name" value="Antifreeze-like/N-acetylneuraminic acid synthase C-terminal domain"/>
    <property type="match status" value="1"/>
</dbReference>
<dbReference type="InterPro" id="IPR036732">
    <property type="entry name" value="AFP_Neu5c_C_sf"/>
</dbReference>
<keyword evidence="4" id="KW-1185">Reference proteome</keyword>
<protein>
    <recommendedName>
        <fullName evidence="2">SAF domain-containing protein</fullName>
    </recommendedName>
</protein>
<dbReference type="Pfam" id="PF08666">
    <property type="entry name" value="SAF"/>
    <property type="match status" value="1"/>
</dbReference>
<name>A0A078KQS7_9FIRM</name>
<dbReference type="Pfam" id="PF16976">
    <property type="entry name" value="RcpC"/>
    <property type="match status" value="1"/>
</dbReference>
<feature type="domain" description="SAF" evidence="2">
    <location>
        <begin position="38"/>
        <end position="100"/>
    </location>
</feature>
<dbReference type="NCBIfam" id="TIGR03177">
    <property type="entry name" value="pilus_cpaB"/>
    <property type="match status" value="1"/>
</dbReference>
<evidence type="ECO:0000259" key="2">
    <source>
        <dbReference type="SMART" id="SM00858"/>
    </source>
</evidence>
<evidence type="ECO:0000313" key="3">
    <source>
        <dbReference type="EMBL" id="CDZ23479.1"/>
    </source>
</evidence>
<dbReference type="PATRIC" id="fig|29343.3.peg.354"/>
<dbReference type="CDD" id="cd11614">
    <property type="entry name" value="SAF_CpaB_FlgA_like"/>
    <property type="match status" value="1"/>
</dbReference>
<dbReference type="InterPro" id="IPR017592">
    <property type="entry name" value="Pilus_assmbl_Flp-typ_CpaB"/>
</dbReference>
<dbReference type="SUPFAM" id="SSF51269">
    <property type="entry name" value="AFP III-like domain"/>
    <property type="match status" value="1"/>
</dbReference>
<evidence type="ECO:0000313" key="4">
    <source>
        <dbReference type="Proteomes" id="UP000032431"/>
    </source>
</evidence>
<sequence>MKKIQIIAIIAAALTFICVLSIMIPKKSTQKAVENKQTKVVVAVQKINPMTVITKEMLKTKNINAKDIKSDAFSDVSKVVGKIATEEIRSGDQITESNTDNAEDSKYGLAVKIPKGMRAVTLSFENDAQGALDNLLKVGNTVDVIAIYKLSSAENTSISVMRAQMIMQKKQVVAVNNTFNNQENNKTSSSSSSQSENESSDTGGKNITLLVTPQESIDLLLYQQVGKIKLTLRSQTDDETVTVEARTVAVKG</sequence>
<evidence type="ECO:0000256" key="1">
    <source>
        <dbReference type="SAM" id="MobiDB-lite"/>
    </source>
</evidence>
<dbReference type="AlphaFoldDB" id="A0A078KQS7"/>
<dbReference type="Proteomes" id="UP000032431">
    <property type="component" value="Chromosome I"/>
</dbReference>
<dbReference type="EMBL" id="LM995447">
    <property type="protein sequence ID" value="CDZ23479.1"/>
    <property type="molecule type" value="Genomic_DNA"/>
</dbReference>
<reference evidence="4" key="1">
    <citation type="submission" date="2014-07" db="EMBL/GenBank/DDBJ databases">
        <authorList>
            <person name="Wibberg D."/>
        </authorList>
    </citation>
    <scope>NUCLEOTIDE SEQUENCE [LARGE SCALE GENOMIC DNA]</scope>
    <source>
        <strain evidence="4">DG5</strain>
    </source>
</reference>
<dbReference type="HOGENOM" id="CLU_057068_3_1_9"/>
<dbReference type="OrthoDB" id="1757906at2"/>
<feature type="compositionally biased region" description="Low complexity" evidence="1">
    <location>
        <begin position="181"/>
        <end position="197"/>
    </location>
</feature>
<feature type="region of interest" description="Disordered" evidence="1">
    <location>
        <begin position="181"/>
        <end position="206"/>
    </location>
</feature>
<proteinExistence type="predicted"/>
<accession>A0A078KQS7</accession>
<dbReference type="InterPro" id="IPR031571">
    <property type="entry name" value="RcpC_dom"/>
</dbReference>
<dbReference type="KEGG" id="ccel:CCDG5_0337"/>
<dbReference type="InterPro" id="IPR013974">
    <property type="entry name" value="SAF"/>
</dbReference>
<dbReference type="STRING" id="29343.CCDG5_0337"/>
<dbReference type="SMART" id="SM00858">
    <property type="entry name" value="SAF"/>
    <property type="match status" value="1"/>
</dbReference>
<gene>
    <name evidence="3" type="ORF">CCDG5_0337</name>
</gene>
<organism evidence="3 4">
    <name type="scientific">[Clostridium] cellulosi</name>
    <dbReference type="NCBI Taxonomy" id="29343"/>
    <lineage>
        <taxon>Bacteria</taxon>
        <taxon>Bacillati</taxon>
        <taxon>Bacillota</taxon>
        <taxon>Clostridia</taxon>
        <taxon>Eubacteriales</taxon>
        <taxon>Oscillospiraceae</taxon>
        <taxon>Oscillospiraceae incertae sedis</taxon>
    </lineage>
</organism>